<sequence>MDTSDPVHVAKRKRIERKRYDSEVISTSNTALSRFLHGIQHGHGSRCLGVGLLCVSICKAFPSAPTT</sequence>
<protein>
    <submittedName>
        <fullName evidence="1">Uncharacterized protein</fullName>
    </submittedName>
</protein>
<dbReference type="AlphaFoldDB" id="A0AAE0FL82"/>
<dbReference type="EMBL" id="LGRX02016663">
    <property type="protein sequence ID" value="KAK3261788.1"/>
    <property type="molecule type" value="Genomic_DNA"/>
</dbReference>
<comment type="caution">
    <text evidence="1">The sequence shown here is derived from an EMBL/GenBank/DDBJ whole genome shotgun (WGS) entry which is preliminary data.</text>
</comment>
<organism evidence="1 2">
    <name type="scientific">Cymbomonas tetramitiformis</name>
    <dbReference type="NCBI Taxonomy" id="36881"/>
    <lineage>
        <taxon>Eukaryota</taxon>
        <taxon>Viridiplantae</taxon>
        <taxon>Chlorophyta</taxon>
        <taxon>Pyramimonadophyceae</taxon>
        <taxon>Pyramimonadales</taxon>
        <taxon>Pyramimonadaceae</taxon>
        <taxon>Cymbomonas</taxon>
    </lineage>
</organism>
<name>A0AAE0FL82_9CHLO</name>
<proteinExistence type="predicted"/>
<evidence type="ECO:0000313" key="1">
    <source>
        <dbReference type="EMBL" id="KAK3261788.1"/>
    </source>
</evidence>
<accession>A0AAE0FL82</accession>
<keyword evidence="2" id="KW-1185">Reference proteome</keyword>
<reference evidence="1 2" key="1">
    <citation type="journal article" date="2015" name="Genome Biol. Evol.">
        <title>Comparative Genomics of a Bacterivorous Green Alga Reveals Evolutionary Causalities and Consequences of Phago-Mixotrophic Mode of Nutrition.</title>
        <authorList>
            <person name="Burns J.A."/>
            <person name="Paasch A."/>
            <person name="Narechania A."/>
            <person name="Kim E."/>
        </authorList>
    </citation>
    <scope>NUCLEOTIDE SEQUENCE [LARGE SCALE GENOMIC DNA]</scope>
    <source>
        <strain evidence="1 2">PLY_AMNH</strain>
    </source>
</reference>
<evidence type="ECO:0000313" key="2">
    <source>
        <dbReference type="Proteomes" id="UP001190700"/>
    </source>
</evidence>
<gene>
    <name evidence="1" type="ORF">CYMTET_29323</name>
</gene>
<dbReference type="Proteomes" id="UP001190700">
    <property type="component" value="Unassembled WGS sequence"/>
</dbReference>